<dbReference type="EMBL" id="VMHL01000001">
    <property type="protein sequence ID" value="TSJ91757.1"/>
    <property type="molecule type" value="Genomic_DNA"/>
</dbReference>
<sequence>MRISGELNRSQLAHLRSEIERMNLTPEKRRKLLYRIMKNGVLAATERNIKRQKSPEGAKFDKRQSKRKAKLLSKIAKNIVIKSSSNEGKAYFRGVYKSTSTKTIPVGVVAKTQQEGLKVKQNKNQFENQTHDTSKGSITGRQIKRLRKLGHTHSKNKKPARSSVKWLQANLSEAQAGITIRNMLELPEKSSWDIKIPAREFLGISENDFMKSIKRELRNINYGGNRGK</sequence>
<dbReference type="RefSeq" id="WP_144187439.1">
    <property type="nucleotide sequence ID" value="NZ_VMHL01000001.1"/>
</dbReference>
<proteinExistence type="predicted"/>
<evidence type="ECO:0008006" key="3">
    <source>
        <dbReference type="Google" id="ProtNLM"/>
    </source>
</evidence>
<name>A0A556RS73_9GAMM</name>
<accession>A0A556RS73</accession>
<gene>
    <name evidence="1" type="ORF">FPQ14_00375</name>
</gene>
<dbReference type="AlphaFoldDB" id="A0A556RS73"/>
<evidence type="ECO:0000313" key="1">
    <source>
        <dbReference type="EMBL" id="TSJ91757.1"/>
    </source>
</evidence>
<evidence type="ECO:0000313" key="2">
    <source>
        <dbReference type="Proteomes" id="UP000319138"/>
    </source>
</evidence>
<protein>
    <recommendedName>
        <fullName evidence="3">Phage virion morphogenesis protein</fullName>
    </recommendedName>
</protein>
<comment type="caution">
    <text evidence="1">The sequence shown here is derived from an EMBL/GenBank/DDBJ whole genome shotgun (WGS) entry which is preliminary data.</text>
</comment>
<organism evidence="1 2">
    <name type="scientific">Gilliamella apicola</name>
    <dbReference type="NCBI Taxonomy" id="1196095"/>
    <lineage>
        <taxon>Bacteria</taxon>
        <taxon>Pseudomonadati</taxon>
        <taxon>Pseudomonadota</taxon>
        <taxon>Gammaproteobacteria</taxon>
        <taxon>Orbales</taxon>
        <taxon>Orbaceae</taxon>
        <taxon>Gilliamella</taxon>
    </lineage>
</organism>
<reference evidence="1 2" key="1">
    <citation type="submission" date="2019-07" db="EMBL/GenBank/DDBJ databases">
        <title>Gilliamella genomes.</title>
        <authorList>
            <person name="Zheng H."/>
        </authorList>
    </citation>
    <scope>NUCLEOTIDE SEQUENCE [LARGE SCALE GENOMIC DNA]</scope>
    <source>
        <strain evidence="1 2">W8131</strain>
    </source>
</reference>
<dbReference type="Proteomes" id="UP000319138">
    <property type="component" value="Unassembled WGS sequence"/>
</dbReference>